<name>B8GCB7_CHLAD</name>
<dbReference type="InterPro" id="IPR018357">
    <property type="entry name" value="Hexapep_transf_CS"/>
</dbReference>
<keyword evidence="5" id="KW-1185">Reference proteome</keyword>
<dbReference type="PANTHER" id="PTHR23416">
    <property type="entry name" value="SIALIC ACID SYNTHASE-RELATED"/>
    <property type="match status" value="1"/>
</dbReference>
<dbReference type="STRING" id="326427.Cagg_2073"/>
<comment type="similarity">
    <text evidence="1">Belongs to the transferase hexapeptide repeat family.</text>
</comment>
<dbReference type="InterPro" id="IPR051159">
    <property type="entry name" value="Hexapeptide_acetyltransf"/>
</dbReference>
<dbReference type="PROSITE" id="PS00101">
    <property type="entry name" value="HEXAPEP_TRANSFERASES"/>
    <property type="match status" value="1"/>
</dbReference>
<dbReference type="GO" id="GO:0008374">
    <property type="term" value="F:O-acyltransferase activity"/>
    <property type="evidence" value="ECO:0007669"/>
    <property type="project" value="TreeGrafter"/>
</dbReference>
<keyword evidence="2 4" id="KW-0808">Transferase</keyword>
<dbReference type="Gene3D" id="2.160.10.10">
    <property type="entry name" value="Hexapeptide repeat proteins"/>
    <property type="match status" value="1"/>
</dbReference>
<dbReference type="PANTHER" id="PTHR23416:SF23">
    <property type="entry name" value="ACETYLTRANSFERASE C18B11.09C-RELATED"/>
    <property type="match status" value="1"/>
</dbReference>
<dbReference type="RefSeq" id="WP_015940819.1">
    <property type="nucleotide sequence ID" value="NC_011831.1"/>
</dbReference>
<sequence length="187" mass="19921">MQNTPSSKIHRIITEELGALQPRLLFIGGLLRLLPRYTASRLRPRLLRLAGCQIGHGTVIMGPMRLHGYGKVQRRLQIGANCVINTDCFFDLNDHITIADHVSLGHEVMILTTSHQISGAEHRAGPLTTAPVRIEEGAWIGARALLLPGIVVGTGSIVAAGSVVTRSVPANTLVGGVPAKPIRSLAG</sequence>
<dbReference type="Pfam" id="PF14602">
    <property type="entry name" value="Hexapep_2"/>
    <property type="match status" value="1"/>
</dbReference>
<dbReference type="AlphaFoldDB" id="B8GCB7"/>
<dbReference type="Proteomes" id="UP000002508">
    <property type="component" value="Chromosome"/>
</dbReference>
<proteinExistence type="inferred from homology"/>
<dbReference type="eggNOG" id="COG0110">
    <property type="taxonomic scope" value="Bacteria"/>
</dbReference>
<dbReference type="GO" id="GO:0005829">
    <property type="term" value="C:cytosol"/>
    <property type="evidence" value="ECO:0007669"/>
    <property type="project" value="TreeGrafter"/>
</dbReference>
<evidence type="ECO:0000256" key="1">
    <source>
        <dbReference type="ARBA" id="ARBA00007274"/>
    </source>
</evidence>
<protein>
    <submittedName>
        <fullName evidence="4">Transferase hexapeptide repeat containing protein</fullName>
    </submittedName>
</protein>
<dbReference type="HOGENOM" id="CLU_051638_7_2_0"/>
<keyword evidence="3" id="KW-0677">Repeat</keyword>
<evidence type="ECO:0000256" key="3">
    <source>
        <dbReference type="ARBA" id="ARBA00022737"/>
    </source>
</evidence>
<dbReference type="CDD" id="cd04647">
    <property type="entry name" value="LbH_MAT_like"/>
    <property type="match status" value="1"/>
</dbReference>
<evidence type="ECO:0000256" key="2">
    <source>
        <dbReference type="ARBA" id="ARBA00022679"/>
    </source>
</evidence>
<evidence type="ECO:0000313" key="4">
    <source>
        <dbReference type="EMBL" id="ACL24961.1"/>
    </source>
</evidence>
<evidence type="ECO:0000313" key="5">
    <source>
        <dbReference type="Proteomes" id="UP000002508"/>
    </source>
</evidence>
<dbReference type="SUPFAM" id="SSF51161">
    <property type="entry name" value="Trimeric LpxA-like enzymes"/>
    <property type="match status" value="1"/>
</dbReference>
<dbReference type="EMBL" id="CP001337">
    <property type="protein sequence ID" value="ACL24961.1"/>
    <property type="molecule type" value="Genomic_DNA"/>
</dbReference>
<dbReference type="OrthoDB" id="9812571at2"/>
<reference evidence="4" key="1">
    <citation type="submission" date="2008-12" db="EMBL/GenBank/DDBJ databases">
        <title>Complete sequence of Chloroflexus aggregans DSM 9485.</title>
        <authorList>
            <consortium name="US DOE Joint Genome Institute"/>
            <person name="Lucas S."/>
            <person name="Copeland A."/>
            <person name="Lapidus A."/>
            <person name="Glavina del Rio T."/>
            <person name="Dalin E."/>
            <person name="Tice H."/>
            <person name="Pitluck S."/>
            <person name="Foster B."/>
            <person name="Larimer F."/>
            <person name="Land M."/>
            <person name="Hauser L."/>
            <person name="Kyrpides N."/>
            <person name="Mikhailova N."/>
            <person name="Bryant D."/>
            <person name="Richardson P."/>
        </authorList>
    </citation>
    <scope>NUCLEOTIDE SEQUENCE</scope>
    <source>
        <strain evidence="4">DSM 9485</strain>
    </source>
</reference>
<accession>B8GCB7</accession>
<dbReference type="KEGG" id="cag:Cagg_2073"/>
<organism evidence="4 5">
    <name type="scientific">Chloroflexus aggregans (strain MD-66 / DSM 9485)</name>
    <dbReference type="NCBI Taxonomy" id="326427"/>
    <lineage>
        <taxon>Bacteria</taxon>
        <taxon>Bacillati</taxon>
        <taxon>Chloroflexota</taxon>
        <taxon>Chloroflexia</taxon>
        <taxon>Chloroflexales</taxon>
        <taxon>Chloroflexineae</taxon>
        <taxon>Chloroflexaceae</taxon>
        <taxon>Chloroflexus</taxon>
    </lineage>
</organism>
<gene>
    <name evidence="4" type="ordered locus">Cagg_2073</name>
</gene>
<dbReference type="InterPro" id="IPR001451">
    <property type="entry name" value="Hexapep"/>
</dbReference>
<dbReference type="InterPro" id="IPR011004">
    <property type="entry name" value="Trimer_LpxA-like_sf"/>
</dbReference>